<gene>
    <name evidence="2" type="ORF">OCU04_009527</name>
</gene>
<sequence>MVLSAYHTSFPRYLQVTAKFNIKGLVPIRRDGQTGMIFGHPPLQTAEEIRSKDGVITGPSIAQSTQSVQQLVSPPATRPSPLAESTTSSLNVAQRPTQQILPKDSNNMESRKSSVRHIYRPSPKLKSSRLLTTNIFTGTGQCKQTPNCVFNNTIFILAPCISSHLWLTEDLLKPHGATYITSLLPLTRRVLPKRCPNTGRRVRKIALAEHGRKEQTLAFMHQIKALNLTRSNGKHDLIEVADWRLLEKIANVELGNGGEIDAIFKRYRLGVA</sequence>
<proteinExistence type="predicted"/>
<evidence type="ECO:0000313" key="2">
    <source>
        <dbReference type="EMBL" id="KAJ8061729.1"/>
    </source>
</evidence>
<reference evidence="2" key="1">
    <citation type="submission" date="2022-11" db="EMBL/GenBank/DDBJ databases">
        <title>Genome Resource of Sclerotinia nivalis Strain SnTB1, a Plant Pathogen Isolated from American Ginseng.</title>
        <authorList>
            <person name="Fan S."/>
        </authorList>
    </citation>
    <scope>NUCLEOTIDE SEQUENCE</scope>
    <source>
        <strain evidence="2">SnTB1</strain>
    </source>
</reference>
<dbReference type="EMBL" id="JAPEIS010000011">
    <property type="protein sequence ID" value="KAJ8061729.1"/>
    <property type="molecule type" value="Genomic_DNA"/>
</dbReference>
<comment type="caution">
    <text evidence="2">The sequence shown here is derived from an EMBL/GenBank/DDBJ whole genome shotgun (WGS) entry which is preliminary data.</text>
</comment>
<dbReference type="AlphaFoldDB" id="A0A9X0DG71"/>
<dbReference type="OrthoDB" id="2160351at2759"/>
<evidence type="ECO:0000256" key="1">
    <source>
        <dbReference type="SAM" id="MobiDB-lite"/>
    </source>
</evidence>
<keyword evidence="3" id="KW-1185">Reference proteome</keyword>
<organism evidence="2 3">
    <name type="scientific">Sclerotinia nivalis</name>
    <dbReference type="NCBI Taxonomy" id="352851"/>
    <lineage>
        <taxon>Eukaryota</taxon>
        <taxon>Fungi</taxon>
        <taxon>Dikarya</taxon>
        <taxon>Ascomycota</taxon>
        <taxon>Pezizomycotina</taxon>
        <taxon>Leotiomycetes</taxon>
        <taxon>Helotiales</taxon>
        <taxon>Sclerotiniaceae</taxon>
        <taxon>Sclerotinia</taxon>
    </lineage>
</organism>
<protein>
    <submittedName>
        <fullName evidence="2">Uncharacterized protein</fullName>
    </submittedName>
</protein>
<name>A0A9X0DG71_9HELO</name>
<dbReference type="Proteomes" id="UP001152300">
    <property type="component" value="Unassembled WGS sequence"/>
</dbReference>
<feature type="region of interest" description="Disordered" evidence="1">
    <location>
        <begin position="66"/>
        <end position="116"/>
    </location>
</feature>
<accession>A0A9X0DG71</accession>
<evidence type="ECO:0000313" key="3">
    <source>
        <dbReference type="Proteomes" id="UP001152300"/>
    </source>
</evidence>
<feature type="compositionally biased region" description="Polar residues" evidence="1">
    <location>
        <begin position="83"/>
        <end position="108"/>
    </location>
</feature>